<feature type="chain" id="PRO_5005851131" description="TonB-dependent receptor" evidence="1">
    <location>
        <begin position="22"/>
        <end position="96"/>
    </location>
</feature>
<keyword evidence="3" id="KW-1185">Reference proteome</keyword>
<sequence>MRNHFLTSIFFMMLTMSSAYSETLPQSCNQYFSQVDVFFTTIENDPNIQHDMIEIRSNFIENKKQILAMQPGQQEQACKEGLVNLKELKRLLPTEK</sequence>
<dbReference type="EMBL" id="LGAA01000007">
    <property type="protein sequence ID" value="KPD03852.1"/>
    <property type="molecule type" value="Genomic_DNA"/>
</dbReference>
<accession>A0A0N0IBE9</accession>
<evidence type="ECO:0000313" key="3">
    <source>
        <dbReference type="Proteomes" id="UP000053226"/>
    </source>
</evidence>
<protein>
    <recommendedName>
        <fullName evidence="4">TonB-dependent receptor</fullName>
    </recommendedName>
</protein>
<keyword evidence="1" id="KW-0732">Signal</keyword>
<reference evidence="2 3" key="1">
    <citation type="submission" date="2015-07" db="EMBL/GenBank/DDBJ databases">
        <title>ATOL: Assembling a taxonomically balanced genome-scale reconstruction of the evolutionary history of the Enterobacteriaceae.</title>
        <authorList>
            <person name="Plunkett G.III."/>
            <person name="Neeno-Eckwall E.C."/>
            <person name="Glasner J.D."/>
            <person name="Perna N.T."/>
        </authorList>
    </citation>
    <scope>NUCLEOTIDE SEQUENCE [LARGE SCALE GENOMIC DNA]</scope>
    <source>
        <strain evidence="2 3">ATCC 35017</strain>
    </source>
</reference>
<name>A0A0N0IBE9_9GAMM</name>
<dbReference type="InterPro" id="IPR020493">
    <property type="entry name" value="Uncharacterised_HI0310"/>
</dbReference>
<dbReference type="Pfam" id="PF17274">
    <property type="entry name" value="DUF5339"/>
    <property type="match status" value="1"/>
</dbReference>
<dbReference type="AlphaFoldDB" id="A0A0N0IBE9"/>
<evidence type="ECO:0000256" key="1">
    <source>
        <dbReference type="SAM" id="SignalP"/>
    </source>
</evidence>
<dbReference type="Proteomes" id="UP000053226">
    <property type="component" value="Unassembled WGS sequence"/>
</dbReference>
<comment type="caution">
    <text evidence="2">The sequence shown here is derived from an EMBL/GenBank/DDBJ whole genome shotgun (WGS) entry which is preliminary data.</text>
</comment>
<organism evidence="2 3">
    <name type="scientific">Moellerella wisconsensis ATCC 35017</name>
    <dbReference type="NCBI Taxonomy" id="1354267"/>
    <lineage>
        <taxon>Bacteria</taxon>
        <taxon>Pseudomonadati</taxon>
        <taxon>Pseudomonadota</taxon>
        <taxon>Gammaproteobacteria</taxon>
        <taxon>Enterobacterales</taxon>
        <taxon>Morganellaceae</taxon>
        <taxon>Moellerella</taxon>
    </lineage>
</organism>
<evidence type="ECO:0000313" key="2">
    <source>
        <dbReference type="EMBL" id="KPD03852.1"/>
    </source>
</evidence>
<evidence type="ECO:0008006" key="4">
    <source>
        <dbReference type="Google" id="ProtNLM"/>
    </source>
</evidence>
<gene>
    <name evidence="2" type="ORF">M992_0772</name>
</gene>
<proteinExistence type="predicted"/>
<feature type="signal peptide" evidence="1">
    <location>
        <begin position="1"/>
        <end position="21"/>
    </location>
</feature>